<dbReference type="SUPFAM" id="SSF81901">
    <property type="entry name" value="HCP-like"/>
    <property type="match status" value="1"/>
</dbReference>
<evidence type="ECO:0000313" key="1">
    <source>
        <dbReference type="EMBL" id="RIA81548.1"/>
    </source>
</evidence>
<sequence>MNELACCYYNGKGTEKNLEKAFYWYQKASENENGNEIAMIGLAICYESGFGTEKNLEKAFYWYQKASENGNGFGMNNLAICYKNGKGTEKSLEKAFYWYQKSVENNKIAFNNFSNNNELCKECNQSYTDYH</sequence>
<evidence type="ECO:0008006" key="3">
    <source>
        <dbReference type="Google" id="ProtNLM"/>
    </source>
</evidence>
<dbReference type="Gene3D" id="1.25.40.10">
    <property type="entry name" value="Tetratricopeptide repeat domain"/>
    <property type="match status" value="1"/>
</dbReference>
<proteinExistence type="predicted"/>
<dbReference type="OrthoDB" id="2384430at2759"/>
<dbReference type="InterPro" id="IPR052945">
    <property type="entry name" value="Mitotic_Regulator"/>
</dbReference>
<evidence type="ECO:0000313" key="2">
    <source>
        <dbReference type="Proteomes" id="UP000265703"/>
    </source>
</evidence>
<dbReference type="InterPro" id="IPR006597">
    <property type="entry name" value="Sel1-like"/>
</dbReference>
<dbReference type="PANTHER" id="PTHR43628:SF1">
    <property type="entry name" value="CHITIN SYNTHASE REGULATORY FACTOR 2-RELATED"/>
    <property type="match status" value="1"/>
</dbReference>
<dbReference type="PANTHER" id="PTHR43628">
    <property type="entry name" value="ACTIVATOR OF C KINASE PROTEIN 1-RELATED"/>
    <property type="match status" value="1"/>
</dbReference>
<protein>
    <recommendedName>
        <fullName evidence="3">Skt5p</fullName>
    </recommendedName>
</protein>
<dbReference type="InterPro" id="IPR011990">
    <property type="entry name" value="TPR-like_helical_dom_sf"/>
</dbReference>
<dbReference type="Proteomes" id="UP000265703">
    <property type="component" value="Unassembled WGS sequence"/>
</dbReference>
<organism evidence="1 2">
    <name type="scientific">Glomus cerebriforme</name>
    <dbReference type="NCBI Taxonomy" id="658196"/>
    <lineage>
        <taxon>Eukaryota</taxon>
        <taxon>Fungi</taxon>
        <taxon>Fungi incertae sedis</taxon>
        <taxon>Mucoromycota</taxon>
        <taxon>Glomeromycotina</taxon>
        <taxon>Glomeromycetes</taxon>
        <taxon>Glomerales</taxon>
        <taxon>Glomeraceae</taxon>
        <taxon>Glomus</taxon>
    </lineage>
</organism>
<gene>
    <name evidence="1" type="ORF">C1645_716941</name>
</gene>
<reference evidence="1 2" key="1">
    <citation type="submission" date="2018-06" db="EMBL/GenBank/DDBJ databases">
        <title>Comparative genomics reveals the genomic features of Rhizophagus irregularis, R. cerebriforme, R. diaphanum and Gigaspora rosea, and their symbiotic lifestyle signature.</title>
        <authorList>
            <person name="Morin E."/>
            <person name="San Clemente H."/>
            <person name="Chen E.C.H."/>
            <person name="De La Providencia I."/>
            <person name="Hainaut M."/>
            <person name="Kuo A."/>
            <person name="Kohler A."/>
            <person name="Murat C."/>
            <person name="Tang N."/>
            <person name="Roy S."/>
            <person name="Loubradou J."/>
            <person name="Henrissat B."/>
            <person name="Grigoriev I.V."/>
            <person name="Corradi N."/>
            <person name="Roux C."/>
            <person name="Martin F.M."/>
        </authorList>
    </citation>
    <scope>NUCLEOTIDE SEQUENCE [LARGE SCALE GENOMIC DNA]</scope>
    <source>
        <strain evidence="1 2">DAOM 227022</strain>
    </source>
</reference>
<name>A0A397S6D3_9GLOM</name>
<dbReference type="Pfam" id="PF08238">
    <property type="entry name" value="Sel1"/>
    <property type="match status" value="3"/>
</dbReference>
<comment type="caution">
    <text evidence="1">The sequence shown here is derived from an EMBL/GenBank/DDBJ whole genome shotgun (WGS) entry which is preliminary data.</text>
</comment>
<dbReference type="EMBL" id="QKYT01000780">
    <property type="protein sequence ID" value="RIA81548.1"/>
    <property type="molecule type" value="Genomic_DNA"/>
</dbReference>
<keyword evidence="2" id="KW-1185">Reference proteome</keyword>
<dbReference type="AlphaFoldDB" id="A0A397S6D3"/>
<dbReference type="SMART" id="SM00671">
    <property type="entry name" value="SEL1"/>
    <property type="match status" value="3"/>
</dbReference>
<accession>A0A397S6D3</accession>